<sequence>MTDMTLHDFDPMCVSIVDLNGKSADTDRAWGPKSARHFSRDVAQL</sequence>
<reference evidence="1" key="1">
    <citation type="submission" date="2020-05" db="EMBL/GenBank/DDBJ databases">
        <authorList>
            <person name="Chiriac C."/>
            <person name="Salcher M."/>
            <person name="Ghai R."/>
            <person name="Kavagutti S V."/>
        </authorList>
    </citation>
    <scope>NUCLEOTIDE SEQUENCE</scope>
</reference>
<organism evidence="1">
    <name type="scientific">freshwater metagenome</name>
    <dbReference type="NCBI Taxonomy" id="449393"/>
    <lineage>
        <taxon>unclassified sequences</taxon>
        <taxon>metagenomes</taxon>
        <taxon>ecological metagenomes</taxon>
    </lineage>
</organism>
<name>A0A6J6WMV9_9ZZZZ</name>
<dbReference type="AlphaFoldDB" id="A0A6J6WMV9"/>
<gene>
    <name evidence="1" type="ORF">UFOPK2975_00060</name>
</gene>
<protein>
    <submittedName>
        <fullName evidence="1">Unannotated protein</fullName>
    </submittedName>
</protein>
<dbReference type="EMBL" id="CAFAAG010000002">
    <property type="protein sequence ID" value="CAB4783537.1"/>
    <property type="molecule type" value="Genomic_DNA"/>
</dbReference>
<accession>A0A6J6WMV9</accession>
<evidence type="ECO:0000313" key="1">
    <source>
        <dbReference type="EMBL" id="CAB4783537.1"/>
    </source>
</evidence>
<proteinExistence type="predicted"/>